<comment type="similarity">
    <text evidence="2">Belongs to the NAD(P)-dependent epimerase/dehydratase family. Dihydroflavonol-4-reductase subfamily.</text>
</comment>
<reference evidence="4" key="1">
    <citation type="journal article" date="2023" name="IMA Fungus">
        <title>Comparative genomic study of the Penicillium genus elucidates a diverse pangenome and 15 lateral gene transfer events.</title>
        <authorList>
            <person name="Petersen C."/>
            <person name="Sorensen T."/>
            <person name="Nielsen M.R."/>
            <person name="Sondergaard T.E."/>
            <person name="Sorensen J.L."/>
            <person name="Fitzpatrick D.A."/>
            <person name="Frisvad J.C."/>
            <person name="Nielsen K.L."/>
        </authorList>
    </citation>
    <scope>NUCLEOTIDE SEQUENCE</scope>
    <source>
        <strain evidence="4">IBT 12815</strain>
    </source>
</reference>
<dbReference type="RefSeq" id="XP_056753962.1">
    <property type="nucleotide sequence ID" value="XM_056898177.1"/>
</dbReference>
<dbReference type="InterPro" id="IPR001509">
    <property type="entry name" value="Epimerase_deHydtase"/>
</dbReference>
<dbReference type="GeneID" id="81588419"/>
<proteinExistence type="inferred from homology"/>
<dbReference type="InterPro" id="IPR036291">
    <property type="entry name" value="NAD(P)-bd_dom_sf"/>
</dbReference>
<feature type="domain" description="NAD-dependent epimerase/dehydratase" evidence="3">
    <location>
        <begin position="8"/>
        <end position="259"/>
    </location>
</feature>
<protein>
    <recommendedName>
        <fullName evidence="3">NAD-dependent epimerase/dehydratase domain-containing protein</fullName>
    </recommendedName>
</protein>
<gene>
    <name evidence="4" type="ORF">N7537_007120</name>
</gene>
<dbReference type="CDD" id="cd05227">
    <property type="entry name" value="AR_SDR_e"/>
    <property type="match status" value="1"/>
</dbReference>
<sequence>MSNASKLILITGGTGFIGNHTVSQFLSKGYRVRATARNQDACNSLLSVHSGHRDLLETQVVADITRPGAFDTAVKDVDGIVHMASPFTDKITDNERDLILPAINGTKEILQSTVSFAPKVKRVVLTSSFAAIADFSKGLRPGHVYEESQWSPLTYQATKDDKIGLAYAGSKKLAEEAAWQFVETSPGVNFSLATVNPTMVYGPAFPGSTSIKNLGQSMSDIYALMDASLTEVPPTLLPSFVDVRDVARAHLLAFETDQPQRFLLSAGDFDKQNVCDLLRDQIPELKSRVPVGNPGKPSVGEHYEIDCSRVRSVLGIEFQSFNETLLDMVRAFMEMENAEKESSL</sequence>
<evidence type="ECO:0000313" key="4">
    <source>
        <dbReference type="EMBL" id="KAJ5604164.1"/>
    </source>
</evidence>
<accession>A0AAD6H5U7</accession>
<evidence type="ECO:0000256" key="1">
    <source>
        <dbReference type="ARBA" id="ARBA00023002"/>
    </source>
</evidence>
<keyword evidence="1" id="KW-0560">Oxidoreductase</keyword>
<dbReference type="SUPFAM" id="SSF51735">
    <property type="entry name" value="NAD(P)-binding Rossmann-fold domains"/>
    <property type="match status" value="1"/>
</dbReference>
<evidence type="ECO:0000256" key="2">
    <source>
        <dbReference type="ARBA" id="ARBA00023445"/>
    </source>
</evidence>
<comment type="caution">
    <text evidence="4">The sequence shown here is derived from an EMBL/GenBank/DDBJ whole genome shotgun (WGS) entry which is preliminary data.</text>
</comment>
<dbReference type="PANTHER" id="PTHR10366">
    <property type="entry name" value="NAD DEPENDENT EPIMERASE/DEHYDRATASE"/>
    <property type="match status" value="1"/>
</dbReference>
<dbReference type="InterPro" id="IPR050425">
    <property type="entry name" value="NAD(P)_dehydrat-like"/>
</dbReference>
<dbReference type="EMBL" id="JAQJAE010000003">
    <property type="protein sequence ID" value="KAJ5604164.1"/>
    <property type="molecule type" value="Genomic_DNA"/>
</dbReference>
<evidence type="ECO:0000313" key="5">
    <source>
        <dbReference type="Proteomes" id="UP001213799"/>
    </source>
</evidence>
<dbReference type="Pfam" id="PF01370">
    <property type="entry name" value="Epimerase"/>
    <property type="match status" value="1"/>
</dbReference>
<dbReference type="Gene3D" id="3.40.50.720">
    <property type="entry name" value="NAD(P)-binding Rossmann-like Domain"/>
    <property type="match status" value="1"/>
</dbReference>
<keyword evidence="5" id="KW-1185">Reference proteome</keyword>
<evidence type="ECO:0000259" key="3">
    <source>
        <dbReference type="Pfam" id="PF01370"/>
    </source>
</evidence>
<dbReference type="GO" id="GO:0016616">
    <property type="term" value="F:oxidoreductase activity, acting on the CH-OH group of donors, NAD or NADP as acceptor"/>
    <property type="evidence" value="ECO:0007669"/>
    <property type="project" value="TreeGrafter"/>
</dbReference>
<name>A0AAD6H5U7_9EURO</name>
<dbReference type="AlphaFoldDB" id="A0AAD6H5U7"/>
<reference evidence="4" key="2">
    <citation type="submission" date="2023-01" db="EMBL/GenBank/DDBJ databases">
        <authorList>
            <person name="Petersen C."/>
        </authorList>
    </citation>
    <scope>NUCLEOTIDE SEQUENCE</scope>
    <source>
        <strain evidence="4">IBT 12815</strain>
    </source>
</reference>
<dbReference type="PANTHER" id="PTHR10366:SF564">
    <property type="entry name" value="STEROL-4-ALPHA-CARBOXYLATE 3-DEHYDROGENASE, DECARBOXYLATING"/>
    <property type="match status" value="1"/>
</dbReference>
<dbReference type="Proteomes" id="UP001213799">
    <property type="component" value="Unassembled WGS sequence"/>
</dbReference>
<organism evidence="4 5">
    <name type="scientific">Penicillium hordei</name>
    <dbReference type="NCBI Taxonomy" id="40994"/>
    <lineage>
        <taxon>Eukaryota</taxon>
        <taxon>Fungi</taxon>
        <taxon>Dikarya</taxon>
        <taxon>Ascomycota</taxon>
        <taxon>Pezizomycotina</taxon>
        <taxon>Eurotiomycetes</taxon>
        <taxon>Eurotiomycetidae</taxon>
        <taxon>Eurotiales</taxon>
        <taxon>Aspergillaceae</taxon>
        <taxon>Penicillium</taxon>
    </lineage>
</organism>